<proteinExistence type="predicted"/>
<feature type="transmembrane region" description="Helical" evidence="1">
    <location>
        <begin position="38"/>
        <end position="61"/>
    </location>
</feature>
<keyword evidence="4" id="KW-1185">Reference proteome</keyword>
<keyword evidence="1" id="KW-0472">Membrane</keyword>
<dbReference type="EMBL" id="QRDZ01000003">
    <property type="protein sequence ID" value="RED86490.1"/>
    <property type="molecule type" value="Genomic_DNA"/>
</dbReference>
<name>A0A3D9KJM8_9BACL</name>
<comment type="caution">
    <text evidence="3">The sequence shown here is derived from an EMBL/GenBank/DDBJ whole genome shotgun (WGS) entry which is preliminary data.</text>
</comment>
<accession>A0A3D9KJM8</accession>
<evidence type="ECO:0000259" key="2">
    <source>
        <dbReference type="Pfam" id="PF13240"/>
    </source>
</evidence>
<dbReference type="Proteomes" id="UP000256977">
    <property type="component" value="Unassembled WGS sequence"/>
</dbReference>
<dbReference type="AlphaFoldDB" id="A0A3D9KJM8"/>
<dbReference type="InterPro" id="IPR026870">
    <property type="entry name" value="Zinc_ribbon_dom"/>
</dbReference>
<protein>
    <submittedName>
        <fullName evidence="3">Zinc ribbon protein</fullName>
    </submittedName>
</protein>
<gene>
    <name evidence="3" type="ORF">DFP98_103345</name>
</gene>
<dbReference type="RefSeq" id="WP_116059602.1">
    <property type="nucleotide sequence ID" value="NZ_QRDZ01000003.1"/>
</dbReference>
<sequence>MATLISCRVCEKPVSSNAKFCPHCGEKSPEPYKDTLRYGLLGFAVIVVVILVFVFVINYLFY</sequence>
<evidence type="ECO:0000256" key="1">
    <source>
        <dbReference type="SAM" id="Phobius"/>
    </source>
</evidence>
<evidence type="ECO:0000313" key="4">
    <source>
        <dbReference type="Proteomes" id="UP000256977"/>
    </source>
</evidence>
<keyword evidence="1" id="KW-0812">Transmembrane</keyword>
<organism evidence="3 4">
    <name type="scientific">Cohnella phaseoli</name>
    <dbReference type="NCBI Taxonomy" id="456490"/>
    <lineage>
        <taxon>Bacteria</taxon>
        <taxon>Bacillati</taxon>
        <taxon>Bacillota</taxon>
        <taxon>Bacilli</taxon>
        <taxon>Bacillales</taxon>
        <taxon>Paenibacillaceae</taxon>
        <taxon>Cohnella</taxon>
    </lineage>
</organism>
<feature type="domain" description="Zinc-ribbon" evidence="2">
    <location>
        <begin position="7"/>
        <end position="26"/>
    </location>
</feature>
<keyword evidence="1" id="KW-1133">Transmembrane helix</keyword>
<dbReference type="OrthoDB" id="1779544at2"/>
<evidence type="ECO:0000313" key="3">
    <source>
        <dbReference type="EMBL" id="RED86490.1"/>
    </source>
</evidence>
<dbReference type="Pfam" id="PF13240">
    <property type="entry name" value="Zn_Ribbon_1"/>
    <property type="match status" value="1"/>
</dbReference>
<reference evidence="3 4" key="1">
    <citation type="submission" date="2018-07" db="EMBL/GenBank/DDBJ databases">
        <title>Genomic Encyclopedia of Type Strains, Phase III (KMG-III): the genomes of soil and plant-associated and newly described type strains.</title>
        <authorList>
            <person name="Whitman W."/>
        </authorList>
    </citation>
    <scope>NUCLEOTIDE SEQUENCE [LARGE SCALE GENOMIC DNA]</scope>
    <source>
        <strain evidence="3 4">CECT 7287</strain>
    </source>
</reference>